<evidence type="ECO:0000313" key="13">
    <source>
        <dbReference type="Proteomes" id="UP000559256"/>
    </source>
</evidence>
<feature type="compositionally biased region" description="Acidic residues" evidence="10">
    <location>
        <begin position="1142"/>
        <end position="1162"/>
    </location>
</feature>
<dbReference type="InterPro" id="IPR016024">
    <property type="entry name" value="ARM-type_fold"/>
</dbReference>
<dbReference type="PANTHER" id="PTHR14418:SF5">
    <property type="entry name" value="CONDENSIN COMPLEX SUBUNIT 3"/>
    <property type="match status" value="1"/>
</dbReference>
<dbReference type="SUPFAM" id="SSF48371">
    <property type="entry name" value="ARM repeat"/>
    <property type="match status" value="1"/>
</dbReference>
<dbReference type="AlphaFoldDB" id="A0A8H5GQ06"/>
<dbReference type="InterPro" id="IPR025977">
    <property type="entry name" value="Cnd3_C"/>
</dbReference>
<evidence type="ECO:0000259" key="11">
    <source>
        <dbReference type="Pfam" id="PF12719"/>
    </source>
</evidence>
<evidence type="ECO:0000256" key="2">
    <source>
        <dbReference type="ARBA" id="ARBA00006533"/>
    </source>
</evidence>
<comment type="subcellular location">
    <subcellularLocation>
        <location evidence="1">Chromosome</location>
    </subcellularLocation>
</comment>
<dbReference type="PANTHER" id="PTHR14418">
    <property type="entry name" value="CONDENSIN COMPLEX SUBUNIT 3-RELATED"/>
    <property type="match status" value="1"/>
</dbReference>
<evidence type="ECO:0000256" key="7">
    <source>
        <dbReference type="ARBA" id="ARBA00023067"/>
    </source>
</evidence>
<dbReference type="GO" id="GO:0000796">
    <property type="term" value="C:condensin complex"/>
    <property type="evidence" value="ECO:0007669"/>
    <property type="project" value="InterPro"/>
</dbReference>
<dbReference type="InterPro" id="IPR021133">
    <property type="entry name" value="HEAT_type_2"/>
</dbReference>
<evidence type="ECO:0000256" key="6">
    <source>
        <dbReference type="ARBA" id="ARBA00022776"/>
    </source>
</evidence>
<dbReference type="OrthoDB" id="27187at2759"/>
<organism evidence="12 13">
    <name type="scientific">Tetrapyrgos nigripes</name>
    <dbReference type="NCBI Taxonomy" id="182062"/>
    <lineage>
        <taxon>Eukaryota</taxon>
        <taxon>Fungi</taxon>
        <taxon>Dikarya</taxon>
        <taxon>Basidiomycota</taxon>
        <taxon>Agaricomycotina</taxon>
        <taxon>Agaricomycetes</taxon>
        <taxon>Agaricomycetidae</taxon>
        <taxon>Agaricales</taxon>
        <taxon>Marasmiineae</taxon>
        <taxon>Marasmiaceae</taxon>
        <taxon>Tetrapyrgos</taxon>
    </lineage>
</organism>
<feature type="region of interest" description="Disordered" evidence="10">
    <location>
        <begin position="339"/>
        <end position="359"/>
    </location>
</feature>
<dbReference type="GO" id="GO:0000793">
    <property type="term" value="C:condensed chromosome"/>
    <property type="evidence" value="ECO:0007669"/>
    <property type="project" value="TreeGrafter"/>
</dbReference>
<dbReference type="InterPro" id="IPR027165">
    <property type="entry name" value="CND3"/>
</dbReference>
<dbReference type="Pfam" id="PF12719">
    <property type="entry name" value="Cnd3"/>
    <property type="match status" value="1"/>
</dbReference>
<evidence type="ECO:0000256" key="9">
    <source>
        <dbReference type="PROSITE-ProRule" id="PRU00103"/>
    </source>
</evidence>
<evidence type="ECO:0000256" key="5">
    <source>
        <dbReference type="ARBA" id="ARBA00022737"/>
    </source>
</evidence>
<feature type="compositionally biased region" description="Acidic residues" evidence="10">
    <location>
        <begin position="586"/>
        <end position="600"/>
    </location>
</feature>
<evidence type="ECO:0000256" key="1">
    <source>
        <dbReference type="ARBA" id="ARBA00004286"/>
    </source>
</evidence>
<protein>
    <recommendedName>
        <fullName evidence="11">Nuclear condensin complex subunit 3 C-terminal domain-containing protein</fullName>
    </recommendedName>
</protein>
<feature type="region of interest" description="Disordered" evidence="10">
    <location>
        <begin position="986"/>
        <end position="1162"/>
    </location>
</feature>
<keyword evidence="7" id="KW-0226">DNA condensation</keyword>
<keyword evidence="5" id="KW-0677">Repeat</keyword>
<dbReference type="Proteomes" id="UP000559256">
    <property type="component" value="Unassembled WGS sequence"/>
</dbReference>
<keyword evidence="3" id="KW-0158">Chromosome</keyword>
<dbReference type="GO" id="GO:0051301">
    <property type="term" value="P:cell division"/>
    <property type="evidence" value="ECO:0007669"/>
    <property type="project" value="UniProtKB-KW"/>
</dbReference>
<dbReference type="Gene3D" id="1.25.10.10">
    <property type="entry name" value="Leucine-rich Repeat Variant"/>
    <property type="match status" value="1"/>
</dbReference>
<keyword evidence="4" id="KW-0132">Cell division</keyword>
<sequence length="1162" mass="131600">MPARTINARARNRNNALADLPANMQNIFQQVQTSKANHQKNIVALHKLLTEAAEITGTDKDGNVVFVGEHAFEKELKLVLLRVCQEKKVNKSADNVVKFVSLFVKYVNDKAAEEANEIEDDEDDLNQDTTATRSTERLVQFLLKGFSAKDKVVRYRLTHIVAEVIMNLGQLDSDLYDGLRAALVDRLTDKESSVREQAAIALCKLCQNENPEDLQDDEVSLSEVLIESMTYDSTPEVRQSIVMNLPIDGSFHKASFSSLLDRARDVHEKTRKFLFDRLEKNIMIGGTLGPTHPRKLTITQRELIIKYGLGDRDAGVRAAAASLITAWVNAVADDSFVKKEEVEEEEDATEDDAEGKADKEVSKELHGMLELLKMLDLGEEVIATDALFNVFSTDTKRIFTNSMKVDKSYWILLTAEKAFLARVFVDFCRSQKDDAYLSTLLDELLPEVKGLAYLIQGIYNSLQNDIAALEEDNLFNELDDEERDRRADESFNKECIIAELLKIAVHADPTDELGRRSMNALMRQMLVDSSLSDKLALLCLDVLRALSVDPNSSGLDKLKPNEITPAEKDFIRVVVEIIQEIRVPGDEDNGEEQLEIDPDSSMDTPVLKTPKPKSREAMTEDERAHQDKLDMRCLCLCEGVLERVNGTLDDHSSLHGVLIDLIVPSVARREEEFVRKALVCLSQICLISRAFAVRYRPLFVKHIQGDVSEEVKLIVWRALFDMFMVYDTKVMVEENSPENLIEQFESLVLKDENTSDEMRTLQCTGMAKLAISGILADTKVIKCLVVSYFTSRDTHNHALRQCLAYFLPMYCYTSVDNQRRMKSIFREVLEVLNEVQREFEDEATIPFPQIVGMLVQWTNPLEVVGDAGDLMLHVELAIDIVSELMSRDSKLEKDDRKALCQVLGNNTIQLPLPEEVDEYQIRTLKIYLDNLISHRAPKDTVSKNALNRFKTVLEKKYPKQLEGFSEEEYRKLEDFQEVLTVMDQLLLPGEDDDDDTPPPTARKTRKRRSDSITSTTTEGEEHPSRGSRRKGDAKKRRISTSDDEEDFEGDDQSTQRSLSEAPSLLAAPTRVMPKRGATRRPAPEPTLVFDDDYEDREATPRNRARSGRQARTTVQDEDEDDDTANAPTPSAVRREQSVEIVPDSEEEDELEVNDLLAEDDDD</sequence>
<feature type="compositionally biased region" description="Basic residues" evidence="10">
    <location>
        <begin position="1025"/>
        <end position="1038"/>
    </location>
</feature>
<dbReference type="EMBL" id="JAACJM010000014">
    <property type="protein sequence ID" value="KAF5368894.1"/>
    <property type="molecule type" value="Genomic_DNA"/>
</dbReference>
<evidence type="ECO:0000256" key="4">
    <source>
        <dbReference type="ARBA" id="ARBA00022618"/>
    </source>
</evidence>
<keyword evidence="8" id="KW-0131">Cell cycle</keyword>
<feature type="compositionally biased region" description="Acidic residues" evidence="10">
    <location>
        <begin position="342"/>
        <end position="353"/>
    </location>
</feature>
<feature type="region of interest" description="Disordered" evidence="10">
    <location>
        <begin position="586"/>
        <end position="619"/>
    </location>
</feature>
<accession>A0A8H5GQ06</accession>
<dbReference type="GO" id="GO:0007076">
    <property type="term" value="P:mitotic chromosome condensation"/>
    <property type="evidence" value="ECO:0007669"/>
    <property type="project" value="InterPro"/>
</dbReference>
<gene>
    <name evidence="12" type="ORF">D9758_002970</name>
</gene>
<evidence type="ECO:0000256" key="3">
    <source>
        <dbReference type="ARBA" id="ARBA00022454"/>
    </source>
</evidence>
<proteinExistence type="inferred from homology"/>
<evidence type="ECO:0000256" key="10">
    <source>
        <dbReference type="SAM" id="MobiDB-lite"/>
    </source>
</evidence>
<dbReference type="InterPro" id="IPR011989">
    <property type="entry name" value="ARM-like"/>
</dbReference>
<feature type="repeat" description="HEAT" evidence="9">
    <location>
        <begin position="179"/>
        <end position="217"/>
    </location>
</feature>
<name>A0A8H5GQ06_9AGAR</name>
<comment type="caution">
    <text evidence="12">The sequence shown here is derived from an EMBL/GenBank/DDBJ whole genome shotgun (WGS) entry which is preliminary data.</text>
</comment>
<evidence type="ECO:0000256" key="8">
    <source>
        <dbReference type="ARBA" id="ARBA00023306"/>
    </source>
</evidence>
<comment type="similarity">
    <text evidence="2">Belongs to the CND3 (condensin subunit 3) family.</text>
</comment>
<dbReference type="Pfam" id="PF02985">
    <property type="entry name" value="HEAT"/>
    <property type="match status" value="1"/>
</dbReference>
<keyword evidence="13" id="KW-1185">Reference proteome</keyword>
<reference evidence="12 13" key="1">
    <citation type="journal article" date="2020" name="ISME J.">
        <title>Uncovering the hidden diversity of litter-decomposition mechanisms in mushroom-forming fungi.</title>
        <authorList>
            <person name="Floudas D."/>
            <person name="Bentzer J."/>
            <person name="Ahren D."/>
            <person name="Johansson T."/>
            <person name="Persson P."/>
            <person name="Tunlid A."/>
        </authorList>
    </citation>
    <scope>NUCLEOTIDE SEQUENCE [LARGE SCALE GENOMIC DNA]</scope>
    <source>
        <strain evidence="12 13">CBS 291.85</strain>
    </source>
</reference>
<dbReference type="PROSITE" id="PS50077">
    <property type="entry name" value="HEAT_REPEAT"/>
    <property type="match status" value="1"/>
</dbReference>
<dbReference type="InterPro" id="IPR000357">
    <property type="entry name" value="HEAT"/>
</dbReference>
<keyword evidence="6" id="KW-0498">Mitosis</keyword>
<evidence type="ECO:0000313" key="12">
    <source>
        <dbReference type="EMBL" id="KAF5368894.1"/>
    </source>
</evidence>
<feature type="domain" description="Nuclear condensin complex subunit 3 C-terminal" evidence="11">
    <location>
        <begin position="632"/>
        <end position="905"/>
    </location>
</feature>
<feature type="compositionally biased region" description="Acidic residues" evidence="10">
    <location>
        <begin position="1041"/>
        <end position="1051"/>
    </location>
</feature>